<dbReference type="AlphaFoldDB" id="A0A9P8D2L0"/>
<dbReference type="Pfam" id="PF12505">
    <property type="entry name" value="DUF3712"/>
    <property type="match status" value="2"/>
</dbReference>
<sequence>MHSTSNENLTEKAEHEEELPYGEDETEYVEADDGHNNKAPPPPRFYKRRGFWTFCIFATIIFLAILIPIIILVVLPKIVQLIVNNSTMSLAQLNMTEATETSTKVSLTGTVGNAGIFSATIDFPEPIAVTWEGRSLGSMTMSSIKASGGQGSISEKTTFLISDKDAFSDFAKKMMSVESFIWTLTTTVNVQAVGRTIRGIHMVKDIKMLGMNGFSNITINSFDLPGDAPNNTGAYVRLVTSMNNPSPIGLDLGTIGFDLFFNGTYLGQVQSKNAVLVGDSASTLALEGVLIRHTNQTDLDTVSLLMSNYLAGNSSMTIGKGVFVKPDGVNAVSWLSNGILALTLNVPLKPPTALNIISDINIKDMGMVFDPAKPYQPLTSSSLLTAAFKLPFNITTSMKNVSNSMTLIYKDTVVGDVSASIWSEAQSNPGANVISFSLPPSPFIVKDDAKEVFNGLMADLTLKPSVTFSIRGVAGAVSDTPFGILKLTGIPFASNVTLKGIEFNSINAGVSNVVISGGTSDHIVLNEQLAVPNPSALSFSSGSATLTVYDKETDQFLGELFFPAMKLVPGANSISTQFLFHPKNETLRDSFVAKYLVGGESLLKALGTKDSTQSLELQQAFSQIALASTAPGMSPPPKLILSGTAKSNLNTVFGNRQTTVQIRMLNPMDTDLLVTGLEAQVYLQGTFFGTVKATYNQLVGPKAVVQTPEIIMQSPQGFDFGSYMITKLLPQYPKLIAGGENIPFDLYAVMYVRVGGANGYTANIHYNQQQQIFVSMTM</sequence>
<dbReference type="PANTHER" id="PTHR35895">
    <property type="entry name" value="CHROMOSOME 16, WHOLE GENOME SHOTGUN SEQUENCE"/>
    <property type="match status" value="1"/>
</dbReference>
<keyword evidence="2" id="KW-0472">Membrane</keyword>
<dbReference type="GO" id="GO:0000329">
    <property type="term" value="C:fungal-type vacuole membrane"/>
    <property type="evidence" value="ECO:0007669"/>
    <property type="project" value="InterPro"/>
</dbReference>
<keyword evidence="2" id="KW-1133">Transmembrane helix</keyword>
<organism evidence="3 4">
    <name type="scientific">Mortierella alpina</name>
    <name type="common">Oleaginous fungus</name>
    <name type="synonym">Mortierella renispora</name>
    <dbReference type="NCBI Taxonomy" id="64518"/>
    <lineage>
        <taxon>Eukaryota</taxon>
        <taxon>Fungi</taxon>
        <taxon>Fungi incertae sedis</taxon>
        <taxon>Mucoromycota</taxon>
        <taxon>Mortierellomycotina</taxon>
        <taxon>Mortierellomycetes</taxon>
        <taxon>Mortierellales</taxon>
        <taxon>Mortierellaceae</taxon>
        <taxon>Mortierella</taxon>
    </lineage>
</organism>
<protein>
    <recommendedName>
        <fullName evidence="5">Pre-rRNA processing protein</fullName>
    </recommendedName>
</protein>
<feature type="transmembrane region" description="Helical" evidence="2">
    <location>
        <begin position="51"/>
        <end position="75"/>
    </location>
</feature>
<reference evidence="3" key="1">
    <citation type="submission" date="2021-07" db="EMBL/GenBank/DDBJ databases">
        <title>Draft genome of Mortierella alpina, strain LL118, isolated from an aspen leaf litter sample.</title>
        <authorList>
            <person name="Yang S."/>
            <person name="Vinatzer B.A."/>
        </authorList>
    </citation>
    <scope>NUCLEOTIDE SEQUENCE</scope>
    <source>
        <strain evidence="3">LL118</strain>
    </source>
</reference>
<dbReference type="InterPro" id="IPR046368">
    <property type="entry name" value="Tag1"/>
</dbReference>
<dbReference type="InterPro" id="IPR022185">
    <property type="entry name" value="DUF3712"/>
</dbReference>
<evidence type="ECO:0000313" key="3">
    <source>
        <dbReference type="EMBL" id="KAG9327325.1"/>
    </source>
</evidence>
<name>A0A9P8D2L0_MORAP</name>
<dbReference type="PANTHER" id="PTHR35895:SF1">
    <property type="entry name" value="LIPID-BINDING SERUM GLYCOPROTEIN C-TERMINAL DOMAIN-CONTAINING PROTEIN"/>
    <property type="match status" value="1"/>
</dbReference>
<evidence type="ECO:0000313" key="4">
    <source>
        <dbReference type="Proteomes" id="UP000717515"/>
    </source>
</evidence>
<evidence type="ECO:0000256" key="2">
    <source>
        <dbReference type="SAM" id="Phobius"/>
    </source>
</evidence>
<evidence type="ECO:0008006" key="5">
    <source>
        <dbReference type="Google" id="ProtNLM"/>
    </source>
</evidence>
<gene>
    <name evidence="3" type="ORF">KVV02_007101</name>
</gene>
<accession>A0A9P8D2L0</accession>
<evidence type="ECO:0000256" key="1">
    <source>
        <dbReference type="SAM" id="MobiDB-lite"/>
    </source>
</evidence>
<comment type="caution">
    <text evidence="3">The sequence shown here is derived from an EMBL/GenBank/DDBJ whole genome shotgun (WGS) entry which is preliminary data.</text>
</comment>
<feature type="compositionally biased region" description="Acidic residues" evidence="1">
    <location>
        <begin position="16"/>
        <end position="31"/>
    </location>
</feature>
<dbReference type="Proteomes" id="UP000717515">
    <property type="component" value="Unassembled WGS sequence"/>
</dbReference>
<keyword evidence="2" id="KW-0812">Transmembrane</keyword>
<dbReference type="EMBL" id="JAIFTL010000006">
    <property type="protein sequence ID" value="KAG9327325.1"/>
    <property type="molecule type" value="Genomic_DNA"/>
</dbReference>
<proteinExistence type="predicted"/>
<feature type="region of interest" description="Disordered" evidence="1">
    <location>
        <begin position="1"/>
        <end position="42"/>
    </location>
</feature>